<dbReference type="EMBL" id="BPLQ01013786">
    <property type="protein sequence ID" value="GIY74773.1"/>
    <property type="molecule type" value="Genomic_DNA"/>
</dbReference>
<proteinExistence type="predicted"/>
<accession>A0AAV4VXN0</accession>
<comment type="caution">
    <text evidence="1">The sequence shown here is derived from an EMBL/GenBank/DDBJ whole genome shotgun (WGS) entry which is preliminary data.</text>
</comment>
<evidence type="ECO:0000313" key="1">
    <source>
        <dbReference type="EMBL" id="GIY74773.1"/>
    </source>
</evidence>
<dbReference type="Proteomes" id="UP001054837">
    <property type="component" value="Unassembled WGS sequence"/>
</dbReference>
<evidence type="ECO:0000313" key="2">
    <source>
        <dbReference type="Proteomes" id="UP001054837"/>
    </source>
</evidence>
<dbReference type="AlphaFoldDB" id="A0AAV4VXN0"/>
<organism evidence="1 2">
    <name type="scientific">Caerostris darwini</name>
    <dbReference type="NCBI Taxonomy" id="1538125"/>
    <lineage>
        <taxon>Eukaryota</taxon>
        <taxon>Metazoa</taxon>
        <taxon>Ecdysozoa</taxon>
        <taxon>Arthropoda</taxon>
        <taxon>Chelicerata</taxon>
        <taxon>Arachnida</taxon>
        <taxon>Araneae</taxon>
        <taxon>Araneomorphae</taxon>
        <taxon>Entelegynae</taxon>
        <taxon>Araneoidea</taxon>
        <taxon>Araneidae</taxon>
        <taxon>Caerostris</taxon>
    </lineage>
</organism>
<gene>
    <name evidence="1" type="ORF">CDAR_184711</name>
</gene>
<name>A0AAV4VXN0_9ARAC</name>
<sequence>MEQDNVWRQTLFLSQPQTSDKTFSFPRLRSLICFTPRAFTKQKISQGLLGDHLRVEDSWTITPTNVDSGRSLGIRRVYLDRLLLNKGQKSKKKK</sequence>
<keyword evidence="2" id="KW-1185">Reference proteome</keyword>
<reference evidence="1 2" key="1">
    <citation type="submission" date="2021-06" db="EMBL/GenBank/DDBJ databases">
        <title>Caerostris darwini draft genome.</title>
        <authorList>
            <person name="Kono N."/>
            <person name="Arakawa K."/>
        </authorList>
    </citation>
    <scope>NUCLEOTIDE SEQUENCE [LARGE SCALE GENOMIC DNA]</scope>
</reference>
<protein>
    <submittedName>
        <fullName evidence="1">Uncharacterized protein</fullName>
    </submittedName>
</protein>